<dbReference type="EMBL" id="JBHLZU010000011">
    <property type="protein sequence ID" value="MFB9905235.1"/>
    <property type="molecule type" value="Genomic_DNA"/>
</dbReference>
<protein>
    <recommendedName>
        <fullName evidence="4">Secreted protein</fullName>
    </recommendedName>
</protein>
<name>A0ABV5ZXY0_9PSEU</name>
<organism evidence="2 3">
    <name type="scientific">Allokutzneria oryzae</name>
    <dbReference type="NCBI Taxonomy" id="1378989"/>
    <lineage>
        <taxon>Bacteria</taxon>
        <taxon>Bacillati</taxon>
        <taxon>Actinomycetota</taxon>
        <taxon>Actinomycetes</taxon>
        <taxon>Pseudonocardiales</taxon>
        <taxon>Pseudonocardiaceae</taxon>
        <taxon>Allokutzneria</taxon>
    </lineage>
</organism>
<feature type="signal peptide" evidence="1">
    <location>
        <begin position="1"/>
        <end position="30"/>
    </location>
</feature>
<dbReference type="Proteomes" id="UP001589693">
    <property type="component" value="Unassembled WGS sequence"/>
</dbReference>
<dbReference type="InterPro" id="IPR006311">
    <property type="entry name" value="TAT_signal"/>
</dbReference>
<feature type="chain" id="PRO_5047066369" description="Secreted protein" evidence="1">
    <location>
        <begin position="31"/>
        <end position="127"/>
    </location>
</feature>
<proteinExistence type="predicted"/>
<evidence type="ECO:0000256" key="1">
    <source>
        <dbReference type="SAM" id="SignalP"/>
    </source>
</evidence>
<comment type="caution">
    <text evidence="2">The sequence shown here is derived from an EMBL/GenBank/DDBJ whole genome shotgun (WGS) entry which is preliminary data.</text>
</comment>
<accession>A0ABV5ZXY0</accession>
<gene>
    <name evidence="2" type="ORF">ACFFQA_14960</name>
</gene>
<sequence length="127" mass="13873">MFLKNATRRALISVIGAAAATATLVTPAQAGMRGCNDITCIAINGSGLTVESVTASLTWRSRFYGHFHIWGGGIDLNTRTDTWSHPNSYTLTVRRDLPNRSVVCVEGWEHYGGEMRSLGRPCGEIKF</sequence>
<dbReference type="RefSeq" id="WP_377852541.1">
    <property type="nucleotide sequence ID" value="NZ_JBHLZU010000011.1"/>
</dbReference>
<keyword evidence="3" id="KW-1185">Reference proteome</keyword>
<dbReference type="PROSITE" id="PS51318">
    <property type="entry name" value="TAT"/>
    <property type="match status" value="1"/>
</dbReference>
<evidence type="ECO:0000313" key="3">
    <source>
        <dbReference type="Proteomes" id="UP001589693"/>
    </source>
</evidence>
<evidence type="ECO:0000313" key="2">
    <source>
        <dbReference type="EMBL" id="MFB9905235.1"/>
    </source>
</evidence>
<reference evidence="2 3" key="1">
    <citation type="submission" date="2024-09" db="EMBL/GenBank/DDBJ databases">
        <authorList>
            <person name="Sun Q."/>
            <person name="Mori K."/>
        </authorList>
    </citation>
    <scope>NUCLEOTIDE SEQUENCE [LARGE SCALE GENOMIC DNA]</scope>
    <source>
        <strain evidence="2 3">TBRC 7907</strain>
    </source>
</reference>
<keyword evidence="1" id="KW-0732">Signal</keyword>
<evidence type="ECO:0008006" key="4">
    <source>
        <dbReference type="Google" id="ProtNLM"/>
    </source>
</evidence>